<dbReference type="InterPro" id="IPR003661">
    <property type="entry name" value="HisK_dim/P_dom"/>
</dbReference>
<dbReference type="Pfam" id="PF00072">
    <property type="entry name" value="Response_reg"/>
    <property type="match status" value="2"/>
</dbReference>
<dbReference type="InterPro" id="IPR003594">
    <property type="entry name" value="HATPase_dom"/>
</dbReference>
<sequence length="1404" mass="157316">MHKTFTLLFSLLYLFTPSFAQHKQAIFRHLTTGNGLSQNNVTCIVKDRRGFMWFGTQDGLNKFDGYKFTVYRNDPRNPQSISHNYIHTIFEDKQGRLWIGTDDGGLSRFDSEQETFTNYLHKAGDNNTVSHNKVHAIDQDKAGNLWLGTIGGGVSVFNPEKNTFQNYSNSPRVAGSLSHNVVSDITVDRKGKVWITTSGGGLNRFDAAAKKFVIYKNDPQNPASLSSNDLNEVLEDSRGRIWVASEGGGLNLLNADGKTFTIFRHNDQQPTALSHNDVISLEEDKNHRLWVGTRNGGINVLQENNQFAHYKYDKNDASGLNNGSIYSMFCDPQGTMWVGTYSGGINVMDREPLKFGLLKTNINDPKSLNNDNVLTVIEDNEGKIWAGTDGGGVNVVNLETNQTTYFTHNPKNESSIASNYAIAICEDADGNIWVGNYKGGLSLYDKKINAFKNLNQSENPASTIYANVHVMINDESEHCLWIGTSRGLLKYDRTSGNLTQFRADANVRGSISSDMILSLLIDSAGNLWVGTEGSGLNRYNKKTNQFTKFTSDPAQITSLSNNQVNALYEDKNGHIWVATSGGLNLFDKKTNTFKHYQQSDGLPNNVVQGITEDGRGLLWISSNKGLSRFNPKTGEFRNFDFSDGLQQGSFNRLSLFKNKEGVIYIGGQYGLNFFHPDSIKYNAYVPPVFITDFQIFNQPIKNQEEGSPLKNHISAAKEITVSYAQSMLSFEFTALNYTLSEKNQYAYQLVGFDKDWIYSGTNRKATYTNLDPGKYVFKVKASNNDGVWNDQGTSIVLHVTPPFWKTLWFRTLAVLLAAGLIYWFYRWRIGAMKKQKDLLQKQVEERTVEVIRQKQELELQSADLQTMNSRLQNQHERELVARQEAEKANMAKSVFLATMSHEIRTPMNGVIGMALLLAQTPMNEEQTEYTDTIIKCGDSLLMVINDILDFSKIESGNMELEHISFNLRDCIEAVLDIFSSKAAVIGLDLVYQISPQVPNQIIGDSQRLRQILINLVGNAIKFTHEGEILVIVKLVKYVSDDELEISFQVQDTGIGIPADKLDRLFVAFSQVDSSHTRKYGGTGLGLVISQRLVELMGGTISVDSEPGKGTSFHFSIQAQVSHESQRQYVHFNTSENDGKAVLVVDDNETNLRIFHAQMEQWKLVPTLASSGQQALEILDSGMKFDLIITDQQMPEMDGVTLAGIIKRRFPTLPLFLLSSVGDEKRHTFKDLFAAILTKPVKHQQLGQLIQMELKNQGDSAKLVLPAVQSLLSEAFAIQYPLHILIAEDNQINEKLFVKILGKLGYSPIVTRDGAEVVAKTFTRKFDVVFMDVQMPEIDGLEATRLIRKQEIEQPYIIAMTANAMKEDREECLAAGMDDYISKPLRYDDITSSLKRAYLACISAG</sequence>
<dbReference type="GO" id="GO:0005524">
    <property type="term" value="F:ATP binding"/>
    <property type="evidence" value="ECO:0007669"/>
    <property type="project" value="UniProtKB-KW"/>
</dbReference>
<dbReference type="PROSITE" id="PS50110">
    <property type="entry name" value="RESPONSE_REGULATORY"/>
    <property type="match status" value="2"/>
</dbReference>
<evidence type="ECO:0000256" key="5">
    <source>
        <dbReference type="ARBA" id="ARBA00022679"/>
    </source>
</evidence>
<evidence type="ECO:0000256" key="7">
    <source>
        <dbReference type="ARBA" id="ARBA00022741"/>
    </source>
</evidence>
<dbReference type="Gene3D" id="2.60.40.10">
    <property type="entry name" value="Immunoglobulins"/>
    <property type="match status" value="1"/>
</dbReference>
<gene>
    <name evidence="17" type="ORF">L0661_13105</name>
</gene>
<evidence type="ECO:0000256" key="4">
    <source>
        <dbReference type="ARBA" id="ARBA00022553"/>
    </source>
</evidence>
<dbReference type="SUPFAM" id="SSF63829">
    <property type="entry name" value="Calcium-dependent phosphotriesterase"/>
    <property type="match status" value="1"/>
</dbReference>
<evidence type="ECO:0000256" key="9">
    <source>
        <dbReference type="ARBA" id="ARBA00022840"/>
    </source>
</evidence>
<dbReference type="InterPro" id="IPR011006">
    <property type="entry name" value="CheY-like_superfamily"/>
</dbReference>
<comment type="caution">
    <text evidence="17">The sequence shown here is derived from an EMBL/GenBank/DDBJ whole genome shotgun (WGS) entry which is preliminary data.</text>
</comment>
<protein>
    <recommendedName>
        <fullName evidence="3">histidine kinase</fullName>
        <ecNumber evidence="3">2.7.13.3</ecNumber>
    </recommendedName>
</protein>
<dbReference type="InterPro" id="IPR004358">
    <property type="entry name" value="Sig_transdc_His_kin-like_C"/>
</dbReference>
<evidence type="ECO:0000256" key="11">
    <source>
        <dbReference type="ARBA" id="ARBA00023136"/>
    </source>
</evidence>
<dbReference type="InterPro" id="IPR011123">
    <property type="entry name" value="Y_Y_Y"/>
</dbReference>
<dbReference type="Pfam" id="PF02518">
    <property type="entry name" value="HATPase_c"/>
    <property type="match status" value="1"/>
</dbReference>
<dbReference type="SUPFAM" id="SSF52172">
    <property type="entry name" value="CheY-like"/>
    <property type="match status" value="2"/>
</dbReference>
<dbReference type="PANTHER" id="PTHR43547">
    <property type="entry name" value="TWO-COMPONENT HISTIDINE KINASE"/>
    <property type="match status" value="1"/>
</dbReference>
<keyword evidence="11" id="KW-0472">Membrane</keyword>
<dbReference type="SMART" id="SM00387">
    <property type="entry name" value="HATPase_c"/>
    <property type="match status" value="1"/>
</dbReference>
<evidence type="ECO:0000313" key="18">
    <source>
        <dbReference type="Proteomes" id="UP001139411"/>
    </source>
</evidence>
<dbReference type="SUPFAM" id="SSF55874">
    <property type="entry name" value="ATPase domain of HSP90 chaperone/DNA topoisomerase II/histidine kinase"/>
    <property type="match status" value="1"/>
</dbReference>
<evidence type="ECO:0000256" key="6">
    <source>
        <dbReference type="ARBA" id="ARBA00022692"/>
    </source>
</evidence>
<keyword evidence="6" id="KW-0812">Transmembrane</keyword>
<reference evidence="17" key="1">
    <citation type="submission" date="2022-01" db="EMBL/GenBank/DDBJ databases">
        <title>Novel species in genus Dyadobacter.</title>
        <authorList>
            <person name="Ma C."/>
        </authorList>
    </citation>
    <scope>NUCLEOTIDE SEQUENCE</scope>
    <source>
        <strain evidence="17">CY357</strain>
    </source>
</reference>
<keyword evidence="14" id="KW-0732">Signal</keyword>
<evidence type="ECO:0000256" key="3">
    <source>
        <dbReference type="ARBA" id="ARBA00012438"/>
    </source>
</evidence>
<feature type="domain" description="Histidine kinase" evidence="15">
    <location>
        <begin position="898"/>
        <end position="1120"/>
    </location>
</feature>
<dbReference type="InterPro" id="IPR036097">
    <property type="entry name" value="HisK_dim/P_sf"/>
</dbReference>
<evidence type="ECO:0000313" key="17">
    <source>
        <dbReference type="EMBL" id="MCF2499255.1"/>
    </source>
</evidence>
<dbReference type="Pfam" id="PF00512">
    <property type="entry name" value="HisKA"/>
    <property type="match status" value="1"/>
</dbReference>
<evidence type="ECO:0000256" key="10">
    <source>
        <dbReference type="ARBA" id="ARBA00022989"/>
    </source>
</evidence>
<dbReference type="SMART" id="SM00388">
    <property type="entry name" value="HisKA"/>
    <property type="match status" value="1"/>
</dbReference>
<dbReference type="GO" id="GO:0000155">
    <property type="term" value="F:phosphorelay sensor kinase activity"/>
    <property type="evidence" value="ECO:0007669"/>
    <property type="project" value="InterPro"/>
</dbReference>
<dbReference type="Gene3D" id="1.10.287.130">
    <property type="match status" value="1"/>
</dbReference>
<name>A0A9X1TTL3_9BACT</name>
<dbReference type="EC" id="2.7.13.3" evidence="3"/>
<dbReference type="Pfam" id="PF07494">
    <property type="entry name" value="Reg_prop"/>
    <property type="match status" value="11"/>
</dbReference>
<comment type="catalytic activity">
    <reaction evidence="1">
        <text>ATP + protein L-histidine = ADP + protein N-phospho-L-histidine.</text>
        <dbReference type="EC" id="2.7.13.3"/>
    </reaction>
</comment>
<dbReference type="CDD" id="cd00082">
    <property type="entry name" value="HisKA"/>
    <property type="match status" value="1"/>
</dbReference>
<keyword evidence="10" id="KW-1133">Transmembrane helix</keyword>
<dbReference type="FunFam" id="2.60.40.10:FF:000791">
    <property type="entry name" value="Two-component system sensor histidine kinase/response regulator"/>
    <property type="match status" value="1"/>
</dbReference>
<evidence type="ECO:0000256" key="12">
    <source>
        <dbReference type="PROSITE-ProRule" id="PRU00169"/>
    </source>
</evidence>
<evidence type="ECO:0000256" key="14">
    <source>
        <dbReference type="SAM" id="SignalP"/>
    </source>
</evidence>
<accession>A0A9X1TTL3</accession>
<dbReference type="GO" id="GO:0016020">
    <property type="term" value="C:membrane"/>
    <property type="evidence" value="ECO:0007669"/>
    <property type="project" value="UniProtKB-SubCell"/>
</dbReference>
<keyword evidence="7" id="KW-0547">Nucleotide-binding</keyword>
<dbReference type="PRINTS" id="PR00344">
    <property type="entry name" value="BCTRLSENSOR"/>
</dbReference>
<dbReference type="InterPro" id="IPR015943">
    <property type="entry name" value="WD40/YVTN_repeat-like_dom_sf"/>
</dbReference>
<dbReference type="Gene3D" id="2.130.10.10">
    <property type="entry name" value="YVTN repeat-like/Quinoprotein amine dehydrogenase"/>
    <property type="match status" value="2"/>
</dbReference>
<evidence type="ECO:0000256" key="8">
    <source>
        <dbReference type="ARBA" id="ARBA00022777"/>
    </source>
</evidence>
<organism evidence="17 18">
    <name type="scientific">Dyadobacter chenhuakuii</name>
    <dbReference type="NCBI Taxonomy" id="2909339"/>
    <lineage>
        <taxon>Bacteria</taxon>
        <taxon>Pseudomonadati</taxon>
        <taxon>Bacteroidota</taxon>
        <taxon>Cytophagia</taxon>
        <taxon>Cytophagales</taxon>
        <taxon>Spirosomataceae</taxon>
        <taxon>Dyadobacter</taxon>
    </lineage>
</organism>
<dbReference type="CDD" id="cd00156">
    <property type="entry name" value="REC"/>
    <property type="match status" value="1"/>
</dbReference>
<dbReference type="SUPFAM" id="SSF50998">
    <property type="entry name" value="Quinoprotein alcohol dehydrogenase-like"/>
    <property type="match status" value="1"/>
</dbReference>
<dbReference type="EMBL" id="JAKFFV010000007">
    <property type="protein sequence ID" value="MCF2499255.1"/>
    <property type="molecule type" value="Genomic_DNA"/>
</dbReference>
<dbReference type="RefSeq" id="WP_235178121.1">
    <property type="nucleotide sequence ID" value="NZ_JAKFFV010000007.1"/>
</dbReference>
<evidence type="ECO:0000259" key="15">
    <source>
        <dbReference type="PROSITE" id="PS50109"/>
    </source>
</evidence>
<dbReference type="Proteomes" id="UP001139411">
    <property type="component" value="Unassembled WGS sequence"/>
</dbReference>
<dbReference type="InterPro" id="IPR036890">
    <property type="entry name" value="HATPase_C_sf"/>
</dbReference>
<keyword evidence="4 12" id="KW-0597">Phosphoprotein</keyword>
<dbReference type="PANTHER" id="PTHR43547:SF2">
    <property type="entry name" value="HYBRID SIGNAL TRANSDUCTION HISTIDINE KINASE C"/>
    <property type="match status" value="1"/>
</dbReference>
<dbReference type="InterPro" id="IPR005467">
    <property type="entry name" value="His_kinase_dom"/>
</dbReference>
<keyword evidence="13" id="KW-0175">Coiled coil</keyword>
<feature type="modified residue" description="4-aspartylphosphate" evidence="12">
    <location>
        <position position="1331"/>
    </location>
</feature>
<evidence type="ECO:0000256" key="1">
    <source>
        <dbReference type="ARBA" id="ARBA00000085"/>
    </source>
</evidence>
<dbReference type="SUPFAM" id="SSF47384">
    <property type="entry name" value="Homodimeric domain of signal transducing histidine kinase"/>
    <property type="match status" value="1"/>
</dbReference>
<dbReference type="CDD" id="cd16922">
    <property type="entry name" value="HATPase_EvgS-ArcB-TorS-like"/>
    <property type="match status" value="1"/>
</dbReference>
<feature type="domain" description="Response regulatory" evidence="16">
    <location>
        <begin position="1140"/>
        <end position="1253"/>
    </location>
</feature>
<dbReference type="CDD" id="cd17546">
    <property type="entry name" value="REC_hyHK_CKI1_RcsC-like"/>
    <property type="match status" value="1"/>
</dbReference>
<keyword evidence="8" id="KW-0418">Kinase</keyword>
<feature type="modified residue" description="4-aspartylphosphate" evidence="12">
    <location>
        <position position="1190"/>
    </location>
</feature>
<feature type="chain" id="PRO_5040798551" description="histidine kinase" evidence="14">
    <location>
        <begin position="21"/>
        <end position="1404"/>
    </location>
</feature>
<evidence type="ECO:0000256" key="2">
    <source>
        <dbReference type="ARBA" id="ARBA00004370"/>
    </source>
</evidence>
<evidence type="ECO:0000256" key="13">
    <source>
        <dbReference type="SAM" id="Coils"/>
    </source>
</evidence>
<dbReference type="InterPro" id="IPR011110">
    <property type="entry name" value="Reg_prop"/>
</dbReference>
<dbReference type="Gene3D" id="3.40.50.2300">
    <property type="match status" value="2"/>
</dbReference>
<comment type="subcellular location">
    <subcellularLocation>
        <location evidence="2">Membrane</location>
    </subcellularLocation>
</comment>
<dbReference type="PROSITE" id="PS50109">
    <property type="entry name" value="HIS_KIN"/>
    <property type="match status" value="1"/>
</dbReference>
<proteinExistence type="predicted"/>
<dbReference type="SMART" id="SM00448">
    <property type="entry name" value="REC"/>
    <property type="match status" value="2"/>
</dbReference>
<dbReference type="FunFam" id="1.10.287.130:FF:000004">
    <property type="entry name" value="Ethylene receptor 1"/>
    <property type="match status" value="1"/>
</dbReference>
<dbReference type="InterPro" id="IPR011047">
    <property type="entry name" value="Quinoprotein_ADH-like_sf"/>
</dbReference>
<evidence type="ECO:0000259" key="16">
    <source>
        <dbReference type="PROSITE" id="PS50110"/>
    </source>
</evidence>
<feature type="coiled-coil region" evidence="13">
    <location>
        <begin position="840"/>
        <end position="888"/>
    </location>
</feature>
<feature type="domain" description="Response regulatory" evidence="16">
    <location>
        <begin position="1282"/>
        <end position="1397"/>
    </location>
</feature>
<keyword evidence="5" id="KW-0808">Transferase</keyword>
<dbReference type="InterPro" id="IPR013783">
    <property type="entry name" value="Ig-like_fold"/>
</dbReference>
<dbReference type="Pfam" id="PF07495">
    <property type="entry name" value="Y_Y_Y"/>
    <property type="match status" value="1"/>
</dbReference>
<dbReference type="Gene3D" id="3.30.565.10">
    <property type="entry name" value="Histidine kinase-like ATPase, C-terminal domain"/>
    <property type="match status" value="1"/>
</dbReference>
<feature type="signal peptide" evidence="14">
    <location>
        <begin position="1"/>
        <end position="20"/>
    </location>
</feature>
<dbReference type="InterPro" id="IPR001789">
    <property type="entry name" value="Sig_transdc_resp-reg_receiver"/>
</dbReference>
<keyword evidence="9" id="KW-0067">ATP-binding</keyword>
<dbReference type="FunFam" id="3.30.565.10:FF:000010">
    <property type="entry name" value="Sensor histidine kinase RcsC"/>
    <property type="match status" value="1"/>
</dbReference>